<dbReference type="InterPro" id="IPR005625">
    <property type="entry name" value="PepSY-ass_TM"/>
</dbReference>
<organism evidence="3 4">
    <name type="scientific">Curtobacterium herbarum</name>
    <dbReference type="NCBI Taxonomy" id="150122"/>
    <lineage>
        <taxon>Bacteria</taxon>
        <taxon>Bacillati</taxon>
        <taxon>Actinomycetota</taxon>
        <taxon>Actinomycetes</taxon>
        <taxon>Micrococcales</taxon>
        <taxon>Microbacteriaceae</taxon>
        <taxon>Curtobacterium</taxon>
    </lineage>
</organism>
<dbReference type="Proteomes" id="UP001501742">
    <property type="component" value="Unassembled WGS sequence"/>
</dbReference>
<evidence type="ECO:0000313" key="3">
    <source>
        <dbReference type="EMBL" id="GAA1493605.1"/>
    </source>
</evidence>
<dbReference type="Pfam" id="PF03929">
    <property type="entry name" value="PepSY_TM"/>
    <property type="match status" value="1"/>
</dbReference>
<dbReference type="PANTHER" id="PTHR34219">
    <property type="entry name" value="IRON-REGULATED INNER MEMBRANE PROTEIN-RELATED"/>
    <property type="match status" value="1"/>
</dbReference>
<evidence type="ECO:0000313" key="4">
    <source>
        <dbReference type="Proteomes" id="UP001501742"/>
    </source>
</evidence>
<proteinExistence type="predicted"/>
<evidence type="ECO:0000256" key="2">
    <source>
        <dbReference type="SAM" id="Phobius"/>
    </source>
</evidence>
<keyword evidence="2" id="KW-1133">Transmembrane helix</keyword>
<dbReference type="PANTHER" id="PTHR34219:SF1">
    <property type="entry name" value="PEPSY DOMAIN-CONTAINING PROTEIN"/>
    <property type="match status" value="1"/>
</dbReference>
<dbReference type="RefSeq" id="WP_204606894.1">
    <property type="nucleotide sequence ID" value="NZ_BAAAJX010000008.1"/>
</dbReference>
<feature type="transmembrane region" description="Helical" evidence="2">
    <location>
        <begin position="225"/>
        <end position="250"/>
    </location>
</feature>
<dbReference type="EMBL" id="BAAAJX010000008">
    <property type="protein sequence ID" value="GAA1493605.1"/>
    <property type="molecule type" value="Genomic_DNA"/>
</dbReference>
<gene>
    <name evidence="3" type="ORF">GCM10009627_19510</name>
</gene>
<name>A0ABP4K412_9MICO</name>
<keyword evidence="4" id="KW-1185">Reference proteome</keyword>
<feature type="transmembrane region" description="Helical" evidence="2">
    <location>
        <begin position="398"/>
        <end position="419"/>
    </location>
</feature>
<feature type="compositionally biased region" description="Low complexity" evidence="1">
    <location>
        <begin position="9"/>
        <end position="18"/>
    </location>
</feature>
<feature type="transmembrane region" description="Helical" evidence="2">
    <location>
        <begin position="440"/>
        <end position="472"/>
    </location>
</feature>
<feature type="region of interest" description="Disordered" evidence="1">
    <location>
        <begin position="1"/>
        <end position="26"/>
    </location>
</feature>
<protein>
    <submittedName>
        <fullName evidence="3">PepSY-associated TM helix domain-containing protein</fullName>
    </submittedName>
</protein>
<keyword evidence="2" id="KW-0812">Transmembrane</keyword>
<sequence>MTATDDRPTATTPQATPTTPRPSRDEQRGWFGQLLLRLHFSAGLFVGPFILIAALSGAVYALGPTIEQGLYRHELTAPSAAAAKPLAEQIDAAQAYIDRHHPDDTLAAVRPAPEHGATTRVMYAEAGLMDSQDRAVFIDPGTAEVRGDLLVYGTSGALPFRTWVDTFHRSLFLGDVGRLYSETAASWLGVVSLAGLGLWVVRIRKARAKRDMVRPARGVRGYRRTFSWHASTGVWLLLGALFLSATGITWSQYGGANVDQLRSALSWGTPTLDTALSDAGAAPARDAHAAHHGAAAAAGAGPASVTPAEFDDVLAAAERANIHSSEVQITPPTTADQAWTVAEIKRSYPTAANSVAIDPRDMRVVSETNFDTYSLPAKLARWGIDTHMGTMWGLPNQILLFVTALGIAVMVVLGYVMWWQRRPTGKRVGRAPAAGALTRAPWWGSGLVAVGAIGIGAFLPALGVTLLAFVVADVLVTSRSRPSRATPTPPGR</sequence>
<feature type="transmembrane region" description="Helical" evidence="2">
    <location>
        <begin position="34"/>
        <end position="62"/>
    </location>
</feature>
<feature type="transmembrane region" description="Helical" evidence="2">
    <location>
        <begin position="184"/>
        <end position="204"/>
    </location>
</feature>
<comment type="caution">
    <text evidence="3">The sequence shown here is derived from an EMBL/GenBank/DDBJ whole genome shotgun (WGS) entry which is preliminary data.</text>
</comment>
<keyword evidence="2" id="KW-0472">Membrane</keyword>
<accession>A0ABP4K412</accession>
<reference evidence="4" key="1">
    <citation type="journal article" date="2019" name="Int. J. Syst. Evol. Microbiol.">
        <title>The Global Catalogue of Microorganisms (GCM) 10K type strain sequencing project: providing services to taxonomists for standard genome sequencing and annotation.</title>
        <authorList>
            <consortium name="The Broad Institute Genomics Platform"/>
            <consortium name="The Broad Institute Genome Sequencing Center for Infectious Disease"/>
            <person name="Wu L."/>
            <person name="Ma J."/>
        </authorList>
    </citation>
    <scope>NUCLEOTIDE SEQUENCE [LARGE SCALE GENOMIC DNA]</scope>
    <source>
        <strain evidence="4">JCM 12140</strain>
    </source>
</reference>
<evidence type="ECO:0000256" key="1">
    <source>
        <dbReference type="SAM" id="MobiDB-lite"/>
    </source>
</evidence>